<evidence type="ECO:0000313" key="4">
    <source>
        <dbReference type="Proteomes" id="UP000321954"/>
    </source>
</evidence>
<dbReference type="SUPFAM" id="SSF74653">
    <property type="entry name" value="TolA/TonB C-terminal domain"/>
    <property type="match status" value="1"/>
</dbReference>
<dbReference type="AlphaFoldDB" id="A0A5B8YMV0"/>
<keyword evidence="1" id="KW-0732">Signal</keyword>
<dbReference type="InterPro" id="IPR037682">
    <property type="entry name" value="TonB_C"/>
</dbReference>
<protein>
    <recommendedName>
        <fullName evidence="2">TonB C-terminal domain-containing protein</fullName>
    </recommendedName>
</protein>
<dbReference type="Proteomes" id="UP000321954">
    <property type="component" value="Chromosome"/>
</dbReference>
<evidence type="ECO:0000256" key="1">
    <source>
        <dbReference type="SAM" id="SignalP"/>
    </source>
</evidence>
<name>A0A5B8YMV0_9FLAO</name>
<dbReference type="KEGG" id="anp:FK178_09545"/>
<dbReference type="Pfam" id="PF03544">
    <property type="entry name" value="TonB_C"/>
    <property type="match status" value="1"/>
</dbReference>
<keyword evidence="4" id="KW-1185">Reference proteome</keyword>
<dbReference type="EMBL" id="CP042476">
    <property type="protein sequence ID" value="QED37953.1"/>
    <property type="molecule type" value="Genomic_DNA"/>
</dbReference>
<evidence type="ECO:0000259" key="2">
    <source>
        <dbReference type="Pfam" id="PF03544"/>
    </source>
</evidence>
<proteinExistence type="predicted"/>
<accession>A0A5B8YMV0</accession>
<dbReference type="RefSeq" id="WP_146834098.1">
    <property type="nucleotide sequence ID" value="NZ_CP042476.1"/>
</dbReference>
<feature type="domain" description="TonB C-terminal" evidence="2">
    <location>
        <begin position="72"/>
        <end position="132"/>
    </location>
</feature>
<gene>
    <name evidence="3" type="ORF">FK178_09545</name>
</gene>
<dbReference type="GO" id="GO:0055085">
    <property type="term" value="P:transmembrane transport"/>
    <property type="evidence" value="ECO:0007669"/>
    <property type="project" value="InterPro"/>
</dbReference>
<dbReference type="OrthoDB" id="1522859at2"/>
<evidence type="ECO:0000313" key="3">
    <source>
        <dbReference type="EMBL" id="QED37953.1"/>
    </source>
</evidence>
<sequence length="256" mass="28541">MRYVFLLILLSNGILQAQDIEPSSVFMQLNEVEHSPAYPGCEGMDFNCSIEKITSYFIQHIDSTTLNSLTPEEAVVILKFIIDSEGKVRRPTAKSKSEKLKAESLRIIAELPNFIPAVHDGKGVNVPVDIPLKLESRDPAPLSHAELYDIPARFKACAEINSAQNCTQLAIMNSFSNRYYNLGIRTKGETIKSIVTFQIDENGKITEVTTEGSNNVLNKALYNWGRKLDDFFIPAVKDGKNVSMTYTFPVTLSTTN</sequence>
<organism evidence="3 4">
    <name type="scientific">Antarcticibacterium arcticum</name>
    <dbReference type="NCBI Taxonomy" id="2585771"/>
    <lineage>
        <taxon>Bacteria</taxon>
        <taxon>Pseudomonadati</taxon>
        <taxon>Bacteroidota</taxon>
        <taxon>Flavobacteriia</taxon>
        <taxon>Flavobacteriales</taxon>
        <taxon>Flavobacteriaceae</taxon>
        <taxon>Antarcticibacterium</taxon>
    </lineage>
</organism>
<feature type="chain" id="PRO_5023149180" description="TonB C-terminal domain-containing protein" evidence="1">
    <location>
        <begin position="18"/>
        <end position="256"/>
    </location>
</feature>
<feature type="signal peptide" evidence="1">
    <location>
        <begin position="1"/>
        <end position="17"/>
    </location>
</feature>
<dbReference type="Gene3D" id="3.30.1150.10">
    <property type="match status" value="2"/>
</dbReference>
<reference evidence="3 4" key="1">
    <citation type="submission" date="2019-08" db="EMBL/GenBank/DDBJ databases">
        <title>Antarcticibacterium arcticum sp. nov., a bacterium isolated from marine sediment of the Canadian Beaufort Sea.</title>
        <authorList>
            <person name="Lee Y.M."/>
            <person name="Baek K."/>
            <person name="Lee D.-H."/>
            <person name="Shin S.C."/>
            <person name="Jin Y.K."/>
            <person name="Park Y."/>
        </authorList>
    </citation>
    <scope>NUCLEOTIDE SEQUENCE [LARGE SCALE GENOMIC DNA]</scope>
    <source>
        <strain evidence="3 4">PAMC 28998</strain>
    </source>
</reference>